<keyword evidence="1" id="KW-0732">Signal</keyword>
<gene>
    <name evidence="2" type="ORF">EJ08DRAFT_261953</name>
</gene>
<dbReference type="PANTHER" id="PTHR38847">
    <property type="match status" value="1"/>
</dbReference>
<reference evidence="2" key="1">
    <citation type="journal article" date="2020" name="Stud. Mycol.">
        <title>101 Dothideomycetes genomes: a test case for predicting lifestyles and emergence of pathogens.</title>
        <authorList>
            <person name="Haridas S."/>
            <person name="Albert R."/>
            <person name="Binder M."/>
            <person name="Bloem J."/>
            <person name="Labutti K."/>
            <person name="Salamov A."/>
            <person name="Andreopoulos B."/>
            <person name="Baker S."/>
            <person name="Barry K."/>
            <person name="Bills G."/>
            <person name="Bluhm B."/>
            <person name="Cannon C."/>
            <person name="Castanera R."/>
            <person name="Culley D."/>
            <person name="Daum C."/>
            <person name="Ezra D."/>
            <person name="Gonzalez J."/>
            <person name="Henrissat B."/>
            <person name="Kuo A."/>
            <person name="Liang C."/>
            <person name="Lipzen A."/>
            <person name="Lutzoni F."/>
            <person name="Magnuson J."/>
            <person name="Mondo S."/>
            <person name="Nolan M."/>
            <person name="Ohm R."/>
            <person name="Pangilinan J."/>
            <person name="Park H.-J."/>
            <person name="Ramirez L."/>
            <person name="Alfaro M."/>
            <person name="Sun H."/>
            <person name="Tritt A."/>
            <person name="Yoshinaga Y."/>
            <person name="Zwiers L.-H."/>
            <person name="Turgeon B."/>
            <person name="Goodwin S."/>
            <person name="Spatafora J."/>
            <person name="Crous P."/>
            <person name="Grigoriev I."/>
        </authorList>
    </citation>
    <scope>NUCLEOTIDE SEQUENCE</scope>
    <source>
        <strain evidence="2">CBS 130266</strain>
    </source>
</reference>
<evidence type="ECO:0000256" key="1">
    <source>
        <dbReference type="SAM" id="SignalP"/>
    </source>
</evidence>
<keyword evidence="3" id="KW-1185">Reference proteome</keyword>
<name>A0A9P4NQL9_9PEZI</name>
<proteinExistence type="predicted"/>
<evidence type="ECO:0000313" key="2">
    <source>
        <dbReference type="EMBL" id="KAF2429852.1"/>
    </source>
</evidence>
<feature type="chain" id="PRO_5040106945" description="Secreted protein" evidence="1">
    <location>
        <begin position="18"/>
        <end position="212"/>
    </location>
</feature>
<dbReference type="InterPro" id="IPR025649">
    <property type="entry name" value="DUF4360"/>
</dbReference>
<dbReference type="Pfam" id="PF14273">
    <property type="entry name" value="DUF4360"/>
    <property type="match status" value="1"/>
</dbReference>
<organism evidence="2 3">
    <name type="scientific">Tothia fuscella</name>
    <dbReference type="NCBI Taxonomy" id="1048955"/>
    <lineage>
        <taxon>Eukaryota</taxon>
        <taxon>Fungi</taxon>
        <taxon>Dikarya</taxon>
        <taxon>Ascomycota</taxon>
        <taxon>Pezizomycotina</taxon>
        <taxon>Dothideomycetes</taxon>
        <taxon>Pleosporomycetidae</taxon>
        <taxon>Venturiales</taxon>
        <taxon>Cylindrosympodiaceae</taxon>
        <taxon>Tothia</taxon>
    </lineage>
</organism>
<evidence type="ECO:0008006" key="4">
    <source>
        <dbReference type="Google" id="ProtNLM"/>
    </source>
</evidence>
<dbReference type="PANTHER" id="PTHR38847:SF1">
    <property type="entry name" value="PSEUDOURIDINE SYNTHASE RSUA_RLUA-LIKE DOMAIN-CONTAINING PROTEIN"/>
    <property type="match status" value="1"/>
</dbReference>
<comment type="caution">
    <text evidence="2">The sequence shown here is derived from an EMBL/GenBank/DDBJ whole genome shotgun (WGS) entry which is preliminary data.</text>
</comment>
<evidence type="ECO:0000313" key="3">
    <source>
        <dbReference type="Proteomes" id="UP000800235"/>
    </source>
</evidence>
<sequence length="212" mass="23185">MHFPIALLVGVAAFVSASPTLMSRANIPDPNTVYIDSVKFIGSGCPLGSTSYTLGENNTVIHLGFSSYVVAQGDGIPITENRKNCAVDLVMHYPQGWTYSISTTDFRGFVSLDRTCTASLGADMYFSGQQEQAHVLYNLKGPLDGKNHRQTVEVGTESLVWARCGAIGPIFNINSQAMVQKCKKPDEGTLTVDSQDTKFEVILQLQWRRCNV</sequence>
<dbReference type="EMBL" id="MU007043">
    <property type="protein sequence ID" value="KAF2429852.1"/>
    <property type="molecule type" value="Genomic_DNA"/>
</dbReference>
<dbReference type="OrthoDB" id="152248at2759"/>
<accession>A0A9P4NQL9</accession>
<dbReference type="Proteomes" id="UP000800235">
    <property type="component" value="Unassembled WGS sequence"/>
</dbReference>
<dbReference type="AlphaFoldDB" id="A0A9P4NQL9"/>
<feature type="signal peptide" evidence="1">
    <location>
        <begin position="1"/>
        <end position="17"/>
    </location>
</feature>
<protein>
    <recommendedName>
        <fullName evidence="4">Secreted protein</fullName>
    </recommendedName>
</protein>